<keyword evidence="4" id="KW-1185">Reference proteome</keyword>
<comment type="caution">
    <text evidence="3">The sequence shown here is derived from an EMBL/GenBank/DDBJ whole genome shotgun (WGS) entry which is preliminary data.</text>
</comment>
<dbReference type="Proteomes" id="UP000242146">
    <property type="component" value="Unassembled WGS sequence"/>
</dbReference>
<dbReference type="OrthoDB" id="198885at2759"/>
<organism evidence="3 4">
    <name type="scientific">Hesseltinella vesiculosa</name>
    <dbReference type="NCBI Taxonomy" id="101127"/>
    <lineage>
        <taxon>Eukaryota</taxon>
        <taxon>Fungi</taxon>
        <taxon>Fungi incertae sedis</taxon>
        <taxon>Mucoromycota</taxon>
        <taxon>Mucoromycotina</taxon>
        <taxon>Mucoromycetes</taxon>
        <taxon>Mucorales</taxon>
        <taxon>Cunninghamellaceae</taxon>
        <taxon>Hesseltinella</taxon>
    </lineage>
</organism>
<keyword evidence="1" id="KW-0479">Metal-binding</keyword>
<dbReference type="GO" id="GO:0046872">
    <property type="term" value="F:metal ion binding"/>
    <property type="evidence" value="ECO:0007669"/>
    <property type="project" value="UniProtKB-KW"/>
</dbReference>
<feature type="domain" description="Carbohydrate kinase PfkB" evidence="2">
    <location>
        <begin position="7"/>
        <end position="320"/>
    </location>
</feature>
<dbReference type="CDD" id="cd01941">
    <property type="entry name" value="YeiC_kinase_like"/>
    <property type="match status" value="1"/>
</dbReference>
<dbReference type="Gene3D" id="3.40.1190.20">
    <property type="match status" value="1"/>
</dbReference>
<reference evidence="3 4" key="1">
    <citation type="submission" date="2016-07" db="EMBL/GenBank/DDBJ databases">
        <title>Pervasive Adenine N6-methylation of Active Genes in Fungi.</title>
        <authorList>
            <consortium name="DOE Joint Genome Institute"/>
            <person name="Mondo S.J."/>
            <person name="Dannebaum R.O."/>
            <person name="Kuo R.C."/>
            <person name="Labutti K."/>
            <person name="Haridas S."/>
            <person name="Kuo A."/>
            <person name="Salamov A."/>
            <person name="Ahrendt S.R."/>
            <person name="Lipzen A."/>
            <person name="Sullivan W."/>
            <person name="Andreopoulos W.B."/>
            <person name="Clum A."/>
            <person name="Lindquist E."/>
            <person name="Daum C."/>
            <person name="Ramamoorthy G.K."/>
            <person name="Gryganskyi A."/>
            <person name="Culley D."/>
            <person name="Magnuson J.K."/>
            <person name="James T.Y."/>
            <person name="O'Malley M.A."/>
            <person name="Stajich J.E."/>
            <person name="Spatafora J.W."/>
            <person name="Visel A."/>
            <person name="Grigoriev I.V."/>
        </authorList>
    </citation>
    <scope>NUCLEOTIDE SEQUENCE [LARGE SCALE GENOMIC DNA]</scope>
    <source>
        <strain evidence="3 4">NRRL 3301</strain>
    </source>
</reference>
<dbReference type="PANTHER" id="PTHR42909:SF1">
    <property type="entry name" value="CARBOHYDRATE KINASE PFKB DOMAIN-CONTAINING PROTEIN"/>
    <property type="match status" value="1"/>
</dbReference>
<dbReference type="GO" id="GO:0016798">
    <property type="term" value="F:hydrolase activity, acting on glycosyl bonds"/>
    <property type="evidence" value="ECO:0007669"/>
    <property type="project" value="TreeGrafter"/>
</dbReference>
<name>A0A1X2G6B3_9FUNG</name>
<dbReference type="SUPFAM" id="SSF53613">
    <property type="entry name" value="Ribokinase-like"/>
    <property type="match status" value="1"/>
</dbReference>
<dbReference type="InterPro" id="IPR011611">
    <property type="entry name" value="PfkB_dom"/>
</dbReference>
<gene>
    <name evidence="3" type="ORF">DM01DRAFT_1410780</name>
</gene>
<dbReference type="GO" id="GO:0016301">
    <property type="term" value="F:kinase activity"/>
    <property type="evidence" value="ECO:0007669"/>
    <property type="project" value="UniProtKB-KW"/>
</dbReference>
<evidence type="ECO:0000313" key="3">
    <source>
        <dbReference type="EMBL" id="ORX46127.1"/>
    </source>
</evidence>
<sequence>MSFRPLIVVGGIALDITATTQSVKNFLHTSTVGHVRQSLGGVGRNICESAFRAGAPCQLLTVIGDDPPGQILKQGLQDVGMTTDLLCTLPGQASAVYNAFHTNDGQLLAAVADMAIFDQMDLSQVKSVFQDLEPSLVCFDGNIAPKAMVDLTKTSRSMGIPVFFEPTSIPKSVKIFDGLVDTRAIWYTSPNQYELEAMASHCTKPSIARTKLPDIDPSRLPLLAQQMLEPAWLLSHTIPHVITKLGDQGCLYVSHVTNAIAHLPAETVDPSTIQSVTGAGDSFVGVVLANLRQDPWIQDVNTWVKVLASGQKAAVRTLQSQRSVGPSIAPDLLVSV</sequence>
<evidence type="ECO:0000313" key="4">
    <source>
        <dbReference type="Proteomes" id="UP000242146"/>
    </source>
</evidence>
<proteinExistence type="predicted"/>
<dbReference type="EMBL" id="MCGT01000039">
    <property type="protein sequence ID" value="ORX46127.1"/>
    <property type="molecule type" value="Genomic_DNA"/>
</dbReference>
<keyword evidence="3" id="KW-0808">Transferase</keyword>
<dbReference type="PANTHER" id="PTHR42909">
    <property type="entry name" value="ZGC:136858"/>
    <property type="match status" value="1"/>
</dbReference>
<dbReference type="AlphaFoldDB" id="A0A1X2G6B3"/>
<dbReference type="STRING" id="101127.A0A1X2G6B3"/>
<evidence type="ECO:0000259" key="2">
    <source>
        <dbReference type="Pfam" id="PF00294"/>
    </source>
</evidence>
<keyword evidence="3" id="KW-0418">Kinase</keyword>
<protein>
    <submittedName>
        <fullName evidence="3">Ribokinase-like protein</fullName>
    </submittedName>
</protein>
<accession>A0A1X2G6B3</accession>
<evidence type="ECO:0000256" key="1">
    <source>
        <dbReference type="ARBA" id="ARBA00022723"/>
    </source>
</evidence>
<dbReference type="Pfam" id="PF00294">
    <property type="entry name" value="PfkB"/>
    <property type="match status" value="1"/>
</dbReference>
<dbReference type="GO" id="GO:0004730">
    <property type="term" value="F:pseudouridylate synthase activity"/>
    <property type="evidence" value="ECO:0007669"/>
    <property type="project" value="TreeGrafter"/>
</dbReference>
<dbReference type="GO" id="GO:0005737">
    <property type="term" value="C:cytoplasm"/>
    <property type="evidence" value="ECO:0007669"/>
    <property type="project" value="TreeGrafter"/>
</dbReference>
<dbReference type="InterPro" id="IPR029056">
    <property type="entry name" value="Ribokinase-like"/>
</dbReference>